<dbReference type="EMBL" id="BSCH01000001">
    <property type="protein sequence ID" value="GLG88649.1"/>
    <property type="molecule type" value="Genomic_DNA"/>
</dbReference>
<feature type="compositionally biased region" description="Basic and acidic residues" evidence="3">
    <location>
        <begin position="27"/>
        <end position="49"/>
    </location>
</feature>
<evidence type="ECO:0000313" key="6">
    <source>
        <dbReference type="EMBL" id="GLG88649.1"/>
    </source>
</evidence>
<dbReference type="InterPro" id="IPR001307">
    <property type="entry name" value="Thiosulphate_STrfase_CS"/>
</dbReference>
<dbReference type="PROSITE" id="PS50206">
    <property type="entry name" value="RHODANESE_3"/>
    <property type="match status" value="3"/>
</dbReference>
<dbReference type="PANTHER" id="PTHR11364">
    <property type="entry name" value="THIOSULFATE SULFERTANSFERASE"/>
    <property type="match status" value="1"/>
</dbReference>
<dbReference type="InterPro" id="IPR036873">
    <property type="entry name" value="Rhodanese-like_dom_sf"/>
</dbReference>
<evidence type="ECO:0000256" key="3">
    <source>
        <dbReference type="SAM" id="MobiDB-lite"/>
    </source>
</evidence>
<feature type="domain" description="Rhodanese" evidence="5">
    <location>
        <begin position="66"/>
        <end position="170"/>
    </location>
</feature>
<reference evidence="6" key="1">
    <citation type="submission" date="2022-11" db="EMBL/GenBank/DDBJ databases">
        <title>Draft genome sequence of Sellimonas catena strain 18CBH55.</title>
        <authorList>
            <person name="Atsushi H."/>
            <person name="Moriya O."/>
            <person name="Mitsuo S."/>
        </authorList>
    </citation>
    <scope>NUCLEOTIDE SEQUENCE</scope>
    <source>
        <strain evidence="6">18CBH55</strain>
    </source>
</reference>
<proteinExistence type="predicted"/>
<keyword evidence="1" id="KW-0808">Transferase</keyword>
<evidence type="ECO:0000256" key="4">
    <source>
        <dbReference type="SAM" id="SignalP"/>
    </source>
</evidence>
<dbReference type="InterPro" id="IPR045078">
    <property type="entry name" value="TST/MPST-like"/>
</dbReference>
<dbReference type="PROSITE" id="PS51257">
    <property type="entry name" value="PROKAR_LIPOPROTEIN"/>
    <property type="match status" value="1"/>
</dbReference>
<comment type="caution">
    <text evidence="6">The sequence shown here is derived from an EMBL/GenBank/DDBJ whole genome shotgun (WGS) entry which is preliminary data.</text>
</comment>
<evidence type="ECO:0000313" key="7">
    <source>
        <dbReference type="Proteomes" id="UP001145094"/>
    </source>
</evidence>
<accession>A0A9W6CC48</accession>
<dbReference type="Gene3D" id="3.40.250.10">
    <property type="entry name" value="Rhodanese-like domain"/>
    <property type="match status" value="3"/>
</dbReference>
<evidence type="ECO:0000256" key="1">
    <source>
        <dbReference type="ARBA" id="ARBA00022679"/>
    </source>
</evidence>
<dbReference type="SMART" id="SM00450">
    <property type="entry name" value="RHOD"/>
    <property type="match status" value="3"/>
</dbReference>
<dbReference type="Pfam" id="PF00581">
    <property type="entry name" value="Rhodanese"/>
    <property type="match status" value="2"/>
</dbReference>
<gene>
    <name evidence="6" type="ORF">Selli2_00750</name>
</gene>
<keyword evidence="2" id="KW-0677">Repeat</keyword>
<dbReference type="InterPro" id="IPR001763">
    <property type="entry name" value="Rhodanese-like_dom"/>
</dbReference>
<protein>
    <submittedName>
        <fullName evidence="6">Thiosulfate sulfurtransferase</fullName>
    </submittedName>
</protein>
<name>A0A9W6CC48_9FIRM</name>
<feature type="domain" description="Rhodanese" evidence="5">
    <location>
        <begin position="373"/>
        <end position="493"/>
    </location>
</feature>
<evidence type="ECO:0000259" key="5">
    <source>
        <dbReference type="PROSITE" id="PS50206"/>
    </source>
</evidence>
<organism evidence="6 7">
    <name type="scientific">Sellimonas catena</name>
    <dbReference type="NCBI Taxonomy" id="2994035"/>
    <lineage>
        <taxon>Bacteria</taxon>
        <taxon>Bacillati</taxon>
        <taxon>Bacillota</taxon>
        <taxon>Clostridia</taxon>
        <taxon>Lachnospirales</taxon>
        <taxon>Lachnospiraceae</taxon>
        <taxon>Sellimonas</taxon>
    </lineage>
</organism>
<dbReference type="RefSeq" id="WP_281844182.1">
    <property type="nucleotide sequence ID" value="NZ_BSCH01000001.1"/>
</dbReference>
<dbReference type="Proteomes" id="UP001145094">
    <property type="component" value="Unassembled WGS sequence"/>
</dbReference>
<reference evidence="6" key="2">
    <citation type="submission" date="2022-11" db="EMBL/GenBank/DDBJ databases">
        <title>Draft genome sequence of Sellimonas catena strain 18CBH55.</title>
        <authorList>
            <person name="Hisatomi A."/>
            <person name="Ohkuma M."/>
            <person name="Sakamoto M."/>
        </authorList>
    </citation>
    <scope>NUCLEOTIDE SEQUENCE</scope>
    <source>
        <strain evidence="6">18CBH55</strain>
    </source>
</reference>
<dbReference type="SUPFAM" id="SSF52821">
    <property type="entry name" value="Rhodanese/Cell cycle control phosphatase"/>
    <property type="match status" value="3"/>
</dbReference>
<feature type="region of interest" description="Disordered" evidence="3">
    <location>
        <begin position="25"/>
        <end position="49"/>
    </location>
</feature>
<evidence type="ECO:0000256" key="2">
    <source>
        <dbReference type="ARBA" id="ARBA00022737"/>
    </source>
</evidence>
<sequence>MKRKVVASLLCAAMAVSLLAGCAGGDTSKEDTKTEDTAKEEKKEPEKDIQVDEATSEEVQAYMNDSDENTILIDARPQEAYSGWALEGAKNGGHLKNSALFSARWLDCEYTEAASREVYLERAMEDQGISEDKEIIVYDYSGEQALEVAKYLKEQGIENVSTYQANDLIDNGTDVVSYTNYDRFIPTEIVKNISDVKTGKEEALSEEAKAVVGDNIDNIVLVDVGWGNMDQSSYFSAGHVPGAIHINTDSYERPRVYVPEKRSEYAKEWRLISLEEFRDSVCTQYGITKDSVVVVTGTATAPQGRISFMLRSLGVKTYVMSGALTAWQYNGYELDTDESTRVIPEAVESFGTDTIANPDEILWMDDIKAILSGEREGQVVDNRSEEEWNGEYSGYSYHDLAGHIDGSSWCLQGSTEEGEFFNNVDYTPRTQEETKAYLEKNGLDVNKTMAFFCGDSWGAAKIAYWCQSVDLNNVKEWGNGWIPWSNEGYEFIDHNGTKVHYDKYQDAVVDENGKDVSDGTNILADTEAEE</sequence>
<dbReference type="PROSITE" id="PS00380">
    <property type="entry name" value="RHODANESE_1"/>
    <property type="match status" value="1"/>
</dbReference>
<reference evidence="6" key="3">
    <citation type="journal article" date="2023" name="Int. J. Syst. Evol. Microbiol.">
        <title>Sellimonas catena sp. nov., isolated from human faeces.</title>
        <authorList>
            <person name="Hisatomi A."/>
            <person name="Ohkuma M."/>
            <person name="Sakamoto M."/>
        </authorList>
    </citation>
    <scope>NUCLEOTIDE SEQUENCE</scope>
    <source>
        <strain evidence="6">18CBH55</strain>
    </source>
</reference>
<feature type="domain" description="Rhodanese" evidence="5">
    <location>
        <begin position="215"/>
        <end position="336"/>
    </location>
</feature>
<dbReference type="GO" id="GO:0004792">
    <property type="term" value="F:thiosulfate-cyanide sulfurtransferase activity"/>
    <property type="evidence" value="ECO:0007669"/>
    <property type="project" value="InterPro"/>
</dbReference>
<keyword evidence="4" id="KW-0732">Signal</keyword>
<feature type="chain" id="PRO_5040801509" evidence="4">
    <location>
        <begin position="23"/>
        <end position="530"/>
    </location>
</feature>
<dbReference type="AlphaFoldDB" id="A0A9W6CC48"/>
<dbReference type="PANTHER" id="PTHR11364:SF27">
    <property type="entry name" value="SULFURTRANSFERASE"/>
    <property type="match status" value="1"/>
</dbReference>
<feature type="signal peptide" evidence="4">
    <location>
        <begin position="1"/>
        <end position="22"/>
    </location>
</feature>